<dbReference type="Proteomes" id="UP001454036">
    <property type="component" value="Unassembled WGS sequence"/>
</dbReference>
<feature type="coiled-coil region" evidence="1">
    <location>
        <begin position="183"/>
        <end position="231"/>
    </location>
</feature>
<name>A0AAV3R105_LITER</name>
<feature type="compositionally biased region" description="Acidic residues" evidence="2">
    <location>
        <begin position="348"/>
        <end position="369"/>
    </location>
</feature>
<evidence type="ECO:0000256" key="1">
    <source>
        <dbReference type="SAM" id="Coils"/>
    </source>
</evidence>
<gene>
    <name evidence="3" type="ORF">LIER_24432</name>
</gene>
<proteinExistence type="predicted"/>
<feature type="region of interest" description="Disordered" evidence="2">
    <location>
        <begin position="348"/>
        <end position="376"/>
    </location>
</feature>
<comment type="caution">
    <text evidence="3">The sequence shown here is derived from an EMBL/GenBank/DDBJ whole genome shotgun (WGS) entry which is preliminary data.</text>
</comment>
<dbReference type="EMBL" id="BAABME010007091">
    <property type="protein sequence ID" value="GAA0170092.1"/>
    <property type="molecule type" value="Genomic_DNA"/>
</dbReference>
<keyword evidence="1" id="KW-0175">Coiled coil</keyword>
<protein>
    <submittedName>
        <fullName evidence="3">Uncharacterized protein</fullName>
    </submittedName>
</protein>
<keyword evidence="4" id="KW-1185">Reference proteome</keyword>
<organism evidence="3 4">
    <name type="scientific">Lithospermum erythrorhizon</name>
    <name type="common">Purple gromwell</name>
    <name type="synonym">Lithospermum officinale var. erythrorhizon</name>
    <dbReference type="NCBI Taxonomy" id="34254"/>
    <lineage>
        <taxon>Eukaryota</taxon>
        <taxon>Viridiplantae</taxon>
        <taxon>Streptophyta</taxon>
        <taxon>Embryophyta</taxon>
        <taxon>Tracheophyta</taxon>
        <taxon>Spermatophyta</taxon>
        <taxon>Magnoliopsida</taxon>
        <taxon>eudicotyledons</taxon>
        <taxon>Gunneridae</taxon>
        <taxon>Pentapetalae</taxon>
        <taxon>asterids</taxon>
        <taxon>lamiids</taxon>
        <taxon>Boraginales</taxon>
        <taxon>Boraginaceae</taxon>
        <taxon>Boraginoideae</taxon>
        <taxon>Lithospermeae</taxon>
        <taxon>Lithospermum</taxon>
    </lineage>
</organism>
<evidence type="ECO:0000313" key="4">
    <source>
        <dbReference type="Proteomes" id="UP001454036"/>
    </source>
</evidence>
<reference evidence="3 4" key="1">
    <citation type="submission" date="2024-01" db="EMBL/GenBank/DDBJ databases">
        <title>The complete chloroplast genome sequence of Lithospermum erythrorhizon: insights into the phylogenetic relationship among Boraginaceae species and the maternal lineages of purple gromwells.</title>
        <authorList>
            <person name="Okada T."/>
            <person name="Watanabe K."/>
        </authorList>
    </citation>
    <scope>NUCLEOTIDE SEQUENCE [LARGE SCALE GENOMIC DNA]</scope>
</reference>
<sequence>MTRQTALLTIMVDVGSFDKLFDPRADHRDNLNEGRVSLREVLNAPFPPKAPSPTSVTLCPMANPEEGVPHRKGKTPMPEYDGRYLETPFHIPNLEVSFQSPWNAHKFHYHLTRPLLSKKMTAQYKPLKDPYAALTQSMKHIVQAANGAHILARRADHLARVNSALEYQLKCQKKAFSHKNTLLRSLDAERTSLKIELEDLNATAEERAKRVEDLSAELAKEKEAAQDASTSWDVERAKLISERHASLARYNELEQAKAVDALRATEALDKTNKDKGTTLASVASCRVQFATQKIREFLNSPKYEFKIRSECASSFASFTLKHKDRFPDLLTLFNEEKALKPDWYDELTVEASIPEEGDNNETEAEEEGHEDSSPAP</sequence>
<dbReference type="AlphaFoldDB" id="A0AAV3R105"/>
<evidence type="ECO:0000313" key="3">
    <source>
        <dbReference type="EMBL" id="GAA0170092.1"/>
    </source>
</evidence>
<evidence type="ECO:0000256" key="2">
    <source>
        <dbReference type="SAM" id="MobiDB-lite"/>
    </source>
</evidence>
<accession>A0AAV3R105</accession>